<keyword evidence="2 9" id="KW-0997">Cell inner membrane</keyword>
<keyword evidence="5 9" id="KW-0448">Lipopolysaccharide biosynthesis</keyword>
<evidence type="ECO:0000256" key="5">
    <source>
        <dbReference type="ARBA" id="ARBA00022985"/>
    </source>
</evidence>
<dbReference type="STRING" id="1209072.GCA_000766945_00325"/>
<accession>A0A266Q823</accession>
<dbReference type="EMBL" id="NHNI01000001">
    <property type="protein sequence ID" value="OZY85970.1"/>
    <property type="molecule type" value="Genomic_DNA"/>
</dbReference>
<evidence type="ECO:0000256" key="8">
    <source>
        <dbReference type="ARBA" id="ARBA00023315"/>
    </source>
</evidence>
<evidence type="ECO:0000256" key="3">
    <source>
        <dbReference type="ARBA" id="ARBA00022679"/>
    </source>
</evidence>
<keyword evidence="6 9" id="KW-1133">Transmembrane helix</keyword>
<keyword evidence="4 9" id="KW-0812">Transmembrane</keyword>
<comment type="function">
    <text evidence="9">Catalyzes the transfer of an acyl chain from an acyl-[acyl-carrier-protein] (ACP) to a Kdo(2)-lipid IV(A) to form a Kdo(2)-(acyl)-lipid IV(A).</text>
</comment>
<keyword evidence="11" id="KW-1185">Reference proteome</keyword>
<evidence type="ECO:0000313" key="11">
    <source>
        <dbReference type="Proteomes" id="UP000216101"/>
    </source>
</evidence>
<evidence type="ECO:0000256" key="1">
    <source>
        <dbReference type="ARBA" id="ARBA00022475"/>
    </source>
</evidence>
<sequence length="305" mass="34928">MASPQFNRALLAPRHWPTWIGFGFWFLIAQLPYSWQMALARRLAPLLRLNKKRLNMARTNLQLCFPQKNEQEIEQLLADNLQSTTMAIFETGIGFFWAKSRLRKLFSITGLEHIEQAKAEGQGALLLSLHFTTLDIGSAMLGVCVNYDGMYSPHKNKVFDYVQKVRREAYVKEGIAISRDNVRAMVGQLRKGRMIWYAPDRDLGAKVSVFVPFFGVPAATVTATAQFARMGRAKIIPFSQYRRADDSGYDVVIHAPFENYPTGDELADARRINEFVEQEILKAPEQYLWAQPRFKTRPEGEAKIY</sequence>
<dbReference type="PIRSF" id="PIRSF026649">
    <property type="entry name" value="MsbB"/>
    <property type="match status" value="1"/>
</dbReference>
<comment type="caution">
    <text evidence="10">The sequence shown here is derived from an EMBL/GenBank/DDBJ whole genome shotgun (WGS) entry which is preliminary data.</text>
</comment>
<comment type="pathway">
    <text evidence="9">Glycolipid biosynthesis; KDO(2)-lipid A biosynthesis; KDO(2)-lipid A from CMP-3-deoxy-D-manno-octulosonate and lipid IV(A): step 3/4.</text>
</comment>
<dbReference type="Pfam" id="PF03279">
    <property type="entry name" value="Lip_A_acyltrans"/>
    <property type="match status" value="1"/>
</dbReference>
<comment type="pathway">
    <text evidence="9">Bacterial outer membrane biogenesis; lipopolysaccharide biosynthesis.</text>
</comment>
<reference evidence="11" key="1">
    <citation type="submission" date="2017-05" db="EMBL/GenBank/DDBJ databases">
        <authorList>
            <person name="Barney B.M."/>
        </authorList>
    </citation>
    <scope>NUCLEOTIDE SEQUENCE [LARGE SCALE GENOMIC DNA]</scope>
    <source>
        <strain evidence="11">PSBB022</strain>
    </source>
</reference>
<organism evidence="10 11">
    <name type="scientific">Cellvibrio mixtus</name>
    <dbReference type="NCBI Taxonomy" id="39650"/>
    <lineage>
        <taxon>Bacteria</taxon>
        <taxon>Pseudomonadati</taxon>
        <taxon>Pseudomonadota</taxon>
        <taxon>Gammaproteobacteria</taxon>
        <taxon>Cellvibrionales</taxon>
        <taxon>Cellvibrionaceae</taxon>
        <taxon>Cellvibrio</taxon>
    </lineage>
</organism>
<protein>
    <recommendedName>
        <fullName evidence="9">Lipid A biosynthesis acyltransferase</fullName>
        <ecNumber evidence="9">2.3.1.241</ecNumber>
    </recommendedName>
    <alternativeName>
        <fullName evidence="9">Kdo(2)-lipid IV(A) acyltransferase</fullName>
    </alternativeName>
</protein>
<dbReference type="EC" id="2.3.1.241" evidence="9"/>
<proteinExistence type="inferred from homology"/>
<evidence type="ECO:0000256" key="2">
    <source>
        <dbReference type="ARBA" id="ARBA00022519"/>
    </source>
</evidence>
<dbReference type="RefSeq" id="WP_094983751.1">
    <property type="nucleotide sequence ID" value="NZ_NHNI01000001.1"/>
</dbReference>
<dbReference type="GO" id="GO:0008913">
    <property type="term" value="F:Kdo2-lipid IVA acyltransferase activity"/>
    <property type="evidence" value="ECO:0007669"/>
    <property type="project" value="UniProtKB-EC"/>
</dbReference>
<dbReference type="Proteomes" id="UP000216101">
    <property type="component" value="Unassembled WGS sequence"/>
</dbReference>
<comment type="subcellular location">
    <subcellularLocation>
        <location evidence="9">Cell inner membrane</location>
        <topology evidence="9">Single-pass membrane protein</topology>
    </subcellularLocation>
</comment>
<evidence type="ECO:0000256" key="6">
    <source>
        <dbReference type="ARBA" id="ARBA00022989"/>
    </source>
</evidence>
<gene>
    <name evidence="9" type="primary">lpxL</name>
    <name evidence="10" type="ORF">CBP51_02770</name>
</gene>
<dbReference type="NCBIfam" id="TIGR02207">
    <property type="entry name" value="lipid_A_htrB"/>
    <property type="match status" value="1"/>
</dbReference>
<evidence type="ECO:0000256" key="4">
    <source>
        <dbReference type="ARBA" id="ARBA00022692"/>
    </source>
</evidence>
<dbReference type="UniPathway" id="UPA00030"/>
<dbReference type="PANTHER" id="PTHR30606:SF9">
    <property type="entry name" value="LIPID A BIOSYNTHESIS LAUROYLTRANSFERASE"/>
    <property type="match status" value="1"/>
</dbReference>
<dbReference type="GO" id="GO:0009245">
    <property type="term" value="P:lipid A biosynthetic process"/>
    <property type="evidence" value="ECO:0007669"/>
    <property type="project" value="InterPro"/>
</dbReference>
<evidence type="ECO:0000256" key="7">
    <source>
        <dbReference type="ARBA" id="ARBA00023136"/>
    </source>
</evidence>
<keyword evidence="7 9" id="KW-0472">Membrane</keyword>
<dbReference type="InterPro" id="IPR011920">
    <property type="entry name" value="Lipid_A_LpxL_LpxP"/>
</dbReference>
<dbReference type="GO" id="GO:0036104">
    <property type="term" value="P:Kdo2-lipid A biosynthetic process"/>
    <property type="evidence" value="ECO:0007669"/>
    <property type="project" value="UniProtKB-UniRule"/>
</dbReference>
<dbReference type="GO" id="GO:0009103">
    <property type="term" value="P:lipopolysaccharide biosynthetic process"/>
    <property type="evidence" value="ECO:0007669"/>
    <property type="project" value="UniProtKB-UniRule"/>
</dbReference>
<feature type="short sequence motif" description="HXXXXD motif" evidence="9">
    <location>
        <begin position="130"/>
        <end position="135"/>
    </location>
</feature>
<keyword evidence="3 9" id="KW-0808">Transferase</keyword>
<dbReference type="CDD" id="cd07984">
    <property type="entry name" value="LPLAT_LABLAT-like"/>
    <property type="match status" value="1"/>
</dbReference>
<dbReference type="AlphaFoldDB" id="A0A266Q823"/>
<comment type="catalytic activity">
    <reaction evidence="9">
        <text>an alpha-Kdo-(2-&gt;4)-alpha-Kdo-(2-&gt;6)-lipid IVA + a fatty acyl-[ACP] = an alpha-Kdo-(2-&gt;4)-alpha-Kdo-(2-&gt;6)-(acyl)-lipid IVA + holo-[ACP]</text>
        <dbReference type="Rhea" id="RHEA:69396"/>
        <dbReference type="Rhea" id="RHEA-COMP:9685"/>
        <dbReference type="Rhea" id="RHEA-COMP:14125"/>
        <dbReference type="ChEBI" id="CHEBI:64479"/>
        <dbReference type="ChEBI" id="CHEBI:138651"/>
        <dbReference type="ChEBI" id="CHEBI:176429"/>
        <dbReference type="ChEBI" id="CHEBI:176430"/>
        <dbReference type="EC" id="2.3.1.241"/>
    </reaction>
</comment>
<dbReference type="InterPro" id="IPR004960">
    <property type="entry name" value="LipA_acyltrans"/>
</dbReference>
<keyword evidence="8 9" id="KW-0012">Acyltransferase</keyword>
<dbReference type="UniPathway" id="UPA00360">
    <property type="reaction ID" value="UER00485"/>
</dbReference>
<dbReference type="HAMAP" id="MF_01942">
    <property type="entry name" value="Lipid_A_LpxL_LpxP"/>
    <property type="match status" value="1"/>
</dbReference>
<comment type="similarity">
    <text evidence="9">Belongs to the LpxL/LpxM/LpxP family.</text>
</comment>
<name>A0A266Q823_9GAMM</name>
<feature type="transmembrane region" description="Helical" evidence="9">
    <location>
        <begin position="16"/>
        <end position="35"/>
    </location>
</feature>
<dbReference type="GO" id="GO:0005886">
    <property type="term" value="C:plasma membrane"/>
    <property type="evidence" value="ECO:0007669"/>
    <property type="project" value="UniProtKB-SubCell"/>
</dbReference>
<evidence type="ECO:0000313" key="10">
    <source>
        <dbReference type="EMBL" id="OZY85970.1"/>
    </source>
</evidence>
<dbReference type="PANTHER" id="PTHR30606">
    <property type="entry name" value="LIPID A BIOSYNTHESIS LAUROYL ACYLTRANSFERASE"/>
    <property type="match status" value="1"/>
</dbReference>
<keyword evidence="1 9" id="KW-1003">Cell membrane</keyword>
<evidence type="ECO:0000256" key="9">
    <source>
        <dbReference type="HAMAP-Rule" id="MF_01942"/>
    </source>
</evidence>